<dbReference type="PIRSF" id="PIRSF036389">
    <property type="entry name" value="IOR_B"/>
    <property type="match status" value="1"/>
</dbReference>
<organism evidence="2 3">
    <name type="scientific">Pontivivens ytuae</name>
    <dbReference type="NCBI Taxonomy" id="2789856"/>
    <lineage>
        <taxon>Bacteria</taxon>
        <taxon>Pseudomonadati</taxon>
        <taxon>Pseudomonadota</taxon>
        <taxon>Alphaproteobacteria</taxon>
        <taxon>Rhodobacterales</taxon>
        <taxon>Paracoccaceae</taxon>
        <taxon>Pontivivens</taxon>
    </lineage>
</organism>
<dbReference type="KEGG" id="poz:I0K15_14500"/>
<evidence type="ECO:0000259" key="1">
    <source>
        <dbReference type="SMART" id="SM01008"/>
    </source>
</evidence>
<gene>
    <name evidence="2" type="ORF">I0K15_14500</name>
</gene>
<dbReference type="RefSeq" id="WP_196102217.1">
    <property type="nucleotide sequence ID" value="NZ_CP064942.1"/>
</dbReference>
<evidence type="ECO:0000313" key="2">
    <source>
        <dbReference type="EMBL" id="QPH53006.1"/>
    </source>
</evidence>
<proteinExistence type="predicted"/>
<dbReference type="SMART" id="SM01008">
    <property type="entry name" value="Ald_Xan_dh_C"/>
    <property type="match status" value="1"/>
</dbReference>
<keyword evidence="3" id="KW-1185">Reference proteome</keyword>
<dbReference type="InterPro" id="IPR052516">
    <property type="entry name" value="N-heterocyclic_Hydroxylase"/>
</dbReference>
<dbReference type="InterPro" id="IPR008274">
    <property type="entry name" value="AldOxase/xan_DH_MoCoBD1"/>
</dbReference>
<dbReference type="InterPro" id="IPR037165">
    <property type="entry name" value="AldOxase/xan_DH_Mopterin-bd_sf"/>
</dbReference>
<evidence type="ECO:0000313" key="3">
    <source>
        <dbReference type="Proteomes" id="UP000594800"/>
    </source>
</evidence>
<reference evidence="2 3" key="1">
    <citation type="submission" date="2020-11" db="EMBL/GenBank/DDBJ databases">
        <title>Description of Pontivivens ytuae sp. nov. isolated from deep sea sediment of Mariana Trench.</title>
        <authorList>
            <person name="Wang Z."/>
            <person name="Sun Q.-L."/>
            <person name="Xu X.-D."/>
            <person name="Tang Y.-Z."/>
            <person name="Zhang J."/>
        </authorList>
    </citation>
    <scope>NUCLEOTIDE SEQUENCE [LARGE SCALE GENOMIC DNA]</scope>
    <source>
        <strain evidence="2 3">MT2928</strain>
    </source>
</reference>
<dbReference type="Pfam" id="PF20256">
    <property type="entry name" value="MoCoBD_2"/>
    <property type="match status" value="2"/>
</dbReference>
<dbReference type="PROSITE" id="PS51318">
    <property type="entry name" value="TAT"/>
    <property type="match status" value="1"/>
</dbReference>
<dbReference type="AlphaFoldDB" id="A0A7S9LQ12"/>
<dbReference type="Pfam" id="PF02738">
    <property type="entry name" value="MoCoBD_1"/>
    <property type="match status" value="1"/>
</dbReference>
<dbReference type="PANTHER" id="PTHR47495:SF2">
    <property type="entry name" value="ALDEHYDE DEHYDROGENASE"/>
    <property type="match status" value="1"/>
</dbReference>
<name>A0A7S9LQ12_9RHOB</name>
<protein>
    <submittedName>
        <fullName evidence="2">Xanthine dehydrogenase family protein molybdopterin-binding subunit</fullName>
    </submittedName>
</protein>
<dbReference type="Gene3D" id="3.90.1170.50">
    <property type="entry name" value="Aldehyde oxidase/xanthine dehydrogenase, a/b hammerhead"/>
    <property type="match status" value="1"/>
</dbReference>
<accession>A0A7S9LQ12</accession>
<sequence length="725" mass="77412">MTIMNVSRRGFLAGAGGLVIAVTLPSAGRAQQAASVLRPDTATGAILSPNAFVRIGEDDLVTVIVHHLEMGQGSYTGIPMLVAEELDADWGQMRVTSAPADISRYVNPMFGIQGTGGSTGLASSWEPLRRAGATARAMLVEAAAREWDVPAEEITVVDGRIAHEASGNESGFGPMAQAALDRGVEAPEDVRLKEPSEYKLIGKQAGRLDSASKSDGSAIFTMDVMREGQQVVSIVHPPKFGATVASFDPSAALEINGVNAVREVPTGVAVYADNTWAAFKGREAVSVTWDETGAETRSSEQMYEIWAAAARASGRVAEASGNVEEALASATTTHEAEYVFPMLAHTPMEPLDGVIELTEDGAEAWLGSQLPTVDHQTVAGRLGMELDQVQIHTMMAGGSFGRRATPASHFAGELAEVARAAGPGAYKLVWTRENDVRGGYYRPITVHRLRGGLDADGNIVAWDNGIANQSIIAGSPFEMLMEDGVDATSVEGATRMPYAWPAHRVSWSQMESPIPVLWWRSVGHTHTGYATETFLDELLEMGGKDAIAGRLELIQDSPRDRGVLERVADMANWSGPDAGNGRMLGVALHESFSTYVAMIAEVEERNGMPHTTRMWCAVDCGIAVNPDVVVSQIEGGMLFGLGTAMFNEITMARGGEIVQSNWHDYRMLRINEQPQIEVSIIDSSEAPTGVGEPGTPPVAPAVGNAWRALTGRTPRRLPFQPVSAV</sequence>
<dbReference type="SUPFAM" id="SSF56003">
    <property type="entry name" value="Molybdenum cofactor-binding domain"/>
    <property type="match status" value="2"/>
</dbReference>
<dbReference type="InterPro" id="IPR012368">
    <property type="entry name" value="OxRdtase_Mopterin-bd_su_IorB"/>
</dbReference>
<dbReference type="Gene3D" id="3.30.365.10">
    <property type="entry name" value="Aldehyde oxidase/xanthine dehydrogenase, molybdopterin binding domain"/>
    <property type="match status" value="4"/>
</dbReference>
<dbReference type="EMBL" id="CP064942">
    <property type="protein sequence ID" value="QPH53006.1"/>
    <property type="molecule type" value="Genomic_DNA"/>
</dbReference>
<dbReference type="GO" id="GO:0016491">
    <property type="term" value="F:oxidoreductase activity"/>
    <property type="evidence" value="ECO:0007669"/>
    <property type="project" value="InterPro"/>
</dbReference>
<dbReference type="InterPro" id="IPR006311">
    <property type="entry name" value="TAT_signal"/>
</dbReference>
<dbReference type="InterPro" id="IPR000674">
    <property type="entry name" value="Ald_Oxase/Xan_DH_a/b"/>
</dbReference>
<dbReference type="PANTHER" id="PTHR47495">
    <property type="entry name" value="ALDEHYDE DEHYDROGENASE"/>
    <property type="match status" value="1"/>
</dbReference>
<feature type="domain" description="Aldehyde oxidase/xanthine dehydrogenase a/b hammerhead" evidence="1">
    <location>
        <begin position="215"/>
        <end position="293"/>
    </location>
</feature>
<dbReference type="InterPro" id="IPR046867">
    <property type="entry name" value="AldOxase/xan_DH_MoCoBD2"/>
</dbReference>
<dbReference type="Proteomes" id="UP000594800">
    <property type="component" value="Chromosome"/>
</dbReference>